<accession>A0ABU7UX87</accession>
<evidence type="ECO:0000313" key="2">
    <source>
        <dbReference type="Proteomes" id="UP001356170"/>
    </source>
</evidence>
<evidence type="ECO:0000313" key="1">
    <source>
        <dbReference type="EMBL" id="MEF2155186.1"/>
    </source>
</evidence>
<proteinExistence type="predicted"/>
<dbReference type="Proteomes" id="UP001356170">
    <property type="component" value="Unassembled WGS sequence"/>
</dbReference>
<protein>
    <recommendedName>
        <fullName evidence="3">ElaB/YqjD/DUF883 family membrane-anchored ribosome-binding protein</fullName>
    </recommendedName>
</protein>
<gene>
    <name evidence="1" type="ORF">V3390_02925</name>
</gene>
<comment type="caution">
    <text evidence="1">The sequence shown here is derived from an EMBL/GenBank/DDBJ whole genome shotgun (WGS) entry which is preliminary data.</text>
</comment>
<name>A0ABU7UX87_9GAMM</name>
<sequence>MSKNQLADIFDAVSKQLRNADSDTALKWFNQGRAAAKDFVKAGSETVVDRAGDAKEKTVDFLKSNDQVQAVRKGAVVAGRKAKENPLLTAAAVAAVAAAAYQINKKIKERDADRIFDHDR</sequence>
<organism evidence="1 2">
    <name type="scientific">Aquilutibacter rugosus</name>
    <dbReference type="NCBI Taxonomy" id="3115820"/>
    <lineage>
        <taxon>Bacteria</taxon>
        <taxon>Pseudomonadati</taxon>
        <taxon>Pseudomonadota</taxon>
        <taxon>Gammaproteobacteria</taxon>
        <taxon>Lysobacterales</taxon>
        <taxon>Lysobacteraceae</taxon>
        <taxon>Aquilutibacter</taxon>
    </lineage>
</organism>
<keyword evidence="2" id="KW-1185">Reference proteome</keyword>
<dbReference type="RefSeq" id="WP_331703284.1">
    <property type="nucleotide sequence ID" value="NZ_JAZHBO010000001.1"/>
</dbReference>
<dbReference type="EMBL" id="JAZHBO010000001">
    <property type="protein sequence ID" value="MEF2155186.1"/>
    <property type="molecule type" value="Genomic_DNA"/>
</dbReference>
<reference evidence="1 2" key="1">
    <citation type="submission" date="2024-01" db="EMBL/GenBank/DDBJ databases">
        <title>Novel species of the genus Luteimonas isolated from rivers.</title>
        <authorList>
            <person name="Lu H."/>
        </authorList>
    </citation>
    <scope>NUCLEOTIDE SEQUENCE [LARGE SCALE GENOMIC DNA]</scope>
    <source>
        <strain evidence="1 2">FXH3W</strain>
    </source>
</reference>
<evidence type="ECO:0008006" key="3">
    <source>
        <dbReference type="Google" id="ProtNLM"/>
    </source>
</evidence>